<dbReference type="EMBL" id="PCWW01000057">
    <property type="protein sequence ID" value="PIR13096.1"/>
    <property type="molecule type" value="Genomic_DNA"/>
</dbReference>
<proteinExistence type="predicted"/>
<dbReference type="Proteomes" id="UP000230869">
    <property type="component" value="Unassembled WGS sequence"/>
</dbReference>
<sequence length="305" mass="35525">MTLDLKQLESKDFLEKTKILTQDIISEDRFRKAYDLAKELEQSTEAIKDFKEKNYELYREYKNIIIKLYWLGLPIMTEDRVIHMFRHYFIDIFKIPDYDIWAKLKTVLLGIVVFEDRDKFKKQLINSLTNNQQVITKKQINLDNQNRSPRVANWIKDYNQALGAGSVDALARTQYLTNSKNIKDLSQEEKDRVKVLFDLYEKLKLSSLTIEGLEEDIPVDEEDMRGTVKGGVLEPFKETAEQKKIREIIFGTKGSEESDSYIGNSYSLDELQKLASQYPAGSLERKAIEEEISKIQAGDGDKKIR</sequence>
<gene>
    <name evidence="1" type="ORF">COV49_03280</name>
</gene>
<accession>A0A2M6K8N5</accession>
<comment type="caution">
    <text evidence="1">The sequence shown here is derived from an EMBL/GenBank/DDBJ whole genome shotgun (WGS) entry which is preliminary data.</text>
</comment>
<name>A0A2M6K8N5_9BACT</name>
<protein>
    <submittedName>
        <fullName evidence="1">Uncharacterized protein</fullName>
    </submittedName>
</protein>
<dbReference type="AlphaFoldDB" id="A0A2M6K8N5"/>
<organism evidence="1 2">
    <name type="scientific">Candidatus Falkowbacteria bacterium CG11_big_fil_rev_8_21_14_0_20_39_10</name>
    <dbReference type="NCBI Taxonomy" id="1974570"/>
    <lineage>
        <taxon>Bacteria</taxon>
        <taxon>Candidatus Falkowiibacteriota</taxon>
    </lineage>
</organism>
<evidence type="ECO:0000313" key="2">
    <source>
        <dbReference type="Proteomes" id="UP000230869"/>
    </source>
</evidence>
<reference evidence="1 2" key="1">
    <citation type="submission" date="2017-09" db="EMBL/GenBank/DDBJ databases">
        <title>Depth-based differentiation of microbial function through sediment-hosted aquifers and enrichment of novel symbionts in the deep terrestrial subsurface.</title>
        <authorList>
            <person name="Probst A.J."/>
            <person name="Ladd B."/>
            <person name="Jarett J.K."/>
            <person name="Geller-Mcgrath D.E."/>
            <person name="Sieber C.M."/>
            <person name="Emerson J.B."/>
            <person name="Anantharaman K."/>
            <person name="Thomas B.C."/>
            <person name="Malmstrom R."/>
            <person name="Stieglmeier M."/>
            <person name="Klingl A."/>
            <person name="Woyke T."/>
            <person name="Ryan C.M."/>
            <person name="Banfield J.F."/>
        </authorList>
    </citation>
    <scope>NUCLEOTIDE SEQUENCE [LARGE SCALE GENOMIC DNA]</scope>
    <source>
        <strain evidence="1">CG11_big_fil_rev_8_21_14_0_20_39_10</strain>
    </source>
</reference>
<evidence type="ECO:0000313" key="1">
    <source>
        <dbReference type="EMBL" id="PIR13096.1"/>
    </source>
</evidence>